<gene>
    <name evidence="3" type="ORF">RUM44_002831</name>
</gene>
<feature type="domain" description="CUE" evidence="2">
    <location>
        <begin position="405"/>
        <end position="451"/>
    </location>
</feature>
<accession>A0ABR1AFX2</accession>
<dbReference type="EMBL" id="JAWJWF010000050">
    <property type="protein sequence ID" value="KAK6618379.1"/>
    <property type="molecule type" value="Genomic_DNA"/>
</dbReference>
<feature type="compositionally biased region" description="Basic and acidic residues" evidence="1">
    <location>
        <begin position="591"/>
        <end position="619"/>
    </location>
</feature>
<dbReference type="InterPro" id="IPR052586">
    <property type="entry name" value="ASCC2"/>
</dbReference>
<organism evidence="3 4">
    <name type="scientific">Polyplax serrata</name>
    <name type="common">Common mouse louse</name>
    <dbReference type="NCBI Taxonomy" id="468196"/>
    <lineage>
        <taxon>Eukaryota</taxon>
        <taxon>Metazoa</taxon>
        <taxon>Ecdysozoa</taxon>
        <taxon>Arthropoda</taxon>
        <taxon>Hexapoda</taxon>
        <taxon>Insecta</taxon>
        <taxon>Pterygota</taxon>
        <taxon>Neoptera</taxon>
        <taxon>Paraneoptera</taxon>
        <taxon>Psocodea</taxon>
        <taxon>Troctomorpha</taxon>
        <taxon>Phthiraptera</taxon>
        <taxon>Anoplura</taxon>
        <taxon>Polyplacidae</taxon>
        <taxon>Polyplax</taxon>
    </lineage>
</organism>
<protein>
    <recommendedName>
        <fullName evidence="2">CUE domain-containing protein</fullName>
    </recommendedName>
</protein>
<evidence type="ECO:0000259" key="2">
    <source>
        <dbReference type="PROSITE" id="PS51140"/>
    </source>
</evidence>
<evidence type="ECO:0000313" key="3">
    <source>
        <dbReference type="EMBL" id="KAK6618379.1"/>
    </source>
</evidence>
<dbReference type="PROSITE" id="PS51140">
    <property type="entry name" value="CUE"/>
    <property type="match status" value="1"/>
</dbReference>
<keyword evidence="4" id="KW-1185">Reference proteome</keyword>
<name>A0ABR1AFX2_POLSC</name>
<feature type="region of interest" description="Disordered" evidence="1">
    <location>
        <begin position="447"/>
        <end position="482"/>
    </location>
</feature>
<feature type="compositionally biased region" description="Acidic residues" evidence="1">
    <location>
        <begin position="551"/>
        <end position="579"/>
    </location>
</feature>
<dbReference type="PANTHER" id="PTHR21494">
    <property type="entry name" value="ACTIVATING SIGNAL COINTEGRATOR 1 COMPLEX SUBUNIT 2 ASC-1 COMPLEX SUBUNIT P100"/>
    <property type="match status" value="1"/>
</dbReference>
<proteinExistence type="predicted"/>
<dbReference type="Gene3D" id="1.10.8.10">
    <property type="entry name" value="DNA helicase RuvA subunit, C-terminal domain"/>
    <property type="match status" value="1"/>
</dbReference>
<dbReference type="InterPro" id="IPR009060">
    <property type="entry name" value="UBA-like_sf"/>
</dbReference>
<evidence type="ECO:0000313" key="4">
    <source>
        <dbReference type="Proteomes" id="UP001359485"/>
    </source>
</evidence>
<reference evidence="3 4" key="1">
    <citation type="submission" date="2023-09" db="EMBL/GenBank/DDBJ databases">
        <title>Genomes of two closely related lineages of the louse Polyplax serrata with different host specificities.</title>
        <authorList>
            <person name="Martinu J."/>
            <person name="Tarabai H."/>
            <person name="Stefka J."/>
            <person name="Hypsa V."/>
        </authorList>
    </citation>
    <scope>NUCLEOTIDE SEQUENCE [LARGE SCALE GENOMIC DNA]</scope>
    <source>
        <strain evidence="3">98ZLc_SE</strain>
    </source>
</reference>
<comment type="caution">
    <text evidence="3">The sequence shown here is derived from an EMBL/GenBank/DDBJ whole genome shotgun (WGS) entry which is preliminary data.</text>
</comment>
<dbReference type="PANTHER" id="PTHR21494:SF0">
    <property type="entry name" value="ACTIVATING SIGNAL COINTEGRATOR 1 COMPLEX SUBUNIT 2"/>
    <property type="match status" value="1"/>
</dbReference>
<feature type="region of interest" description="Disordered" evidence="1">
    <location>
        <begin position="551"/>
        <end position="642"/>
    </location>
</feature>
<evidence type="ECO:0000256" key="1">
    <source>
        <dbReference type="SAM" id="MobiDB-lite"/>
    </source>
</evidence>
<dbReference type="Proteomes" id="UP001359485">
    <property type="component" value="Unassembled WGS sequence"/>
</dbReference>
<feature type="compositionally biased region" description="Polar residues" evidence="1">
    <location>
        <begin position="459"/>
        <end position="472"/>
    </location>
</feature>
<sequence length="642" mass="74748">MELRDEEINAEWVLEENRTFTVHPKLLIKEEQLVNDNLDTVTDLLHFVIEDLQWLLSLEAYKFWSHLIHSEEACTLVTSALENSLPRYLRPSSLINENVKKLLNEIEHLVFMVFVRMSYHQELFSQVSKNFDQLVYNNRLFTVPTLIEFCTMFGCDNSEMVKSVLLKLSNLMPHLPVQFKQLVPNFYRILRLVEDQFVTKHQPKVIAQTICRNTGKVKSLVHLLYDSTSAIEVFLEVNYKFCKFFATNEFISEISAFYSNVLPEIEASIDREPAADTCSSYASRSCLDFVYRIRLDLIKITRHIFNFLHSEANSIENTNEREELVDEYLTLIMDLLSEPTFLFDYNSIFPLSGEVGLLTRDTPNVDSVKQEHILQGIRELTKTSHFDEGVWKQDSELQKNMDEGRLQSLLTEIKDVLPHLTDTYIISHLKLHDYKIEKVIASALETDEGNDREDPGPSAASQLGQNLGSNRTGARVPEKSKWNKTTDEWKSIGERIDKQKYSQWFLVEDLTYQDEYDDTYDEEEAAFGILREEEEAEKNIRPFVTPRVLETGEDSEEAKEEDADEMAEGELVTSEDEVDQKERGRRATRGRTREFVKIRGGPREGKRVEQNREWKESHKSSVGNHNRKRQAERKRLQGMLRC</sequence>
<dbReference type="SUPFAM" id="SSF46934">
    <property type="entry name" value="UBA-like"/>
    <property type="match status" value="1"/>
</dbReference>
<dbReference type="InterPro" id="IPR003892">
    <property type="entry name" value="CUE"/>
</dbReference>